<dbReference type="SUPFAM" id="SSF48371">
    <property type="entry name" value="ARM repeat"/>
    <property type="match status" value="1"/>
</dbReference>
<protein>
    <recommendedName>
        <fullName evidence="12">Aminopeptidase O</fullName>
    </recommendedName>
</protein>
<dbReference type="GO" id="GO:0006508">
    <property type="term" value="P:proteolysis"/>
    <property type="evidence" value="ECO:0007669"/>
    <property type="project" value="UniProtKB-KW"/>
</dbReference>
<evidence type="ECO:0000256" key="7">
    <source>
        <dbReference type="ARBA" id="ARBA00022801"/>
    </source>
</evidence>
<proteinExistence type="inferred from homology"/>
<evidence type="ECO:0000256" key="4">
    <source>
        <dbReference type="ARBA" id="ARBA00022438"/>
    </source>
</evidence>
<dbReference type="FunFam" id="1.25.40.320:FF:000003">
    <property type="entry name" value="Aminopeptidase O isoform 1"/>
    <property type="match status" value="1"/>
</dbReference>
<dbReference type="FunFam" id="2.60.40.1730:FF:000008">
    <property type="entry name" value="aminopeptidase O isoform X1"/>
    <property type="match status" value="1"/>
</dbReference>
<dbReference type="InterPro" id="IPR015211">
    <property type="entry name" value="Peptidase_M1_C"/>
</dbReference>
<evidence type="ECO:0000256" key="2">
    <source>
        <dbReference type="ARBA" id="ARBA00004604"/>
    </source>
</evidence>
<dbReference type="SMART" id="SM01263">
    <property type="entry name" value="Leuk-A4-hydro_C"/>
    <property type="match status" value="1"/>
</dbReference>
<dbReference type="GO" id="GO:0070006">
    <property type="term" value="F:metalloaminopeptidase activity"/>
    <property type="evidence" value="ECO:0007669"/>
    <property type="project" value="InterPro"/>
</dbReference>
<dbReference type="PANTHER" id="PTHR46627:SF1">
    <property type="entry name" value="AMINOPEPTIDASE O"/>
    <property type="match status" value="1"/>
</dbReference>
<dbReference type="SUPFAM" id="SSF55486">
    <property type="entry name" value="Metalloproteases ('zincins'), catalytic domain"/>
    <property type="match status" value="1"/>
</dbReference>
<dbReference type="FunFam" id="3.30.2010.30:FF:000003">
    <property type="entry name" value="aminopeptidase O isoform X1"/>
    <property type="match status" value="1"/>
</dbReference>
<dbReference type="Gene3D" id="1.25.40.320">
    <property type="entry name" value="Peptidase M1, leukotriene A4 hydrolase/aminopeptidase C-terminal domain"/>
    <property type="match status" value="1"/>
</dbReference>
<evidence type="ECO:0000256" key="6">
    <source>
        <dbReference type="ARBA" id="ARBA00022723"/>
    </source>
</evidence>
<dbReference type="EMBL" id="OX395136">
    <property type="protein sequence ID" value="CAI5786961.1"/>
    <property type="molecule type" value="Genomic_DNA"/>
</dbReference>
<dbReference type="FunFam" id="1.10.390.10:FF:000014">
    <property type="entry name" value="aminopeptidase O isoform X1"/>
    <property type="match status" value="1"/>
</dbReference>
<dbReference type="GO" id="GO:0005730">
    <property type="term" value="C:nucleolus"/>
    <property type="evidence" value="ECO:0007669"/>
    <property type="project" value="UniProtKB-SubCell"/>
</dbReference>
<comment type="subcellular location">
    <subcellularLocation>
        <location evidence="2">Nucleus</location>
        <location evidence="2">Nucleolus</location>
    </subcellularLocation>
</comment>
<keyword evidence="10" id="KW-0539">Nucleus</keyword>
<evidence type="ECO:0000256" key="1">
    <source>
        <dbReference type="ARBA" id="ARBA00001947"/>
    </source>
</evidence>
<dbReference type="InterPro" id="IPR027268">
    <property type="entry name" value="Peptidase_M4/M1_CTD_sf"/>
</dbReference>
<evidence type="ECO:0000259" key="13">
    <source>
        <dbReference type="SMART" id="SM01263"/>
    </source>
</evidence>
<keyword evidence="7" id="KW-0378">Hydrolase</keyword>
<dbReference type="Gene3D" id="2.60.40.1730">
    <property type="entry name" value="tricorn interacting facor f3 domain"/>
    <property type="match status" value="1"/>
</dbReference>
<evidence type="ECO:0000256" key="11">
    <source>
        <dbReference type="ARBA" id="ARBA00060332"/>
    </source>
</evidence>
<keyword evidence="4 14" id="KW-0031">Aminopeptidase</keyword>
<keyword evidence="5" id="KW-0645">Protease</keyword>
<evidence type="ECO:0000256" key="12">
    <source>
        <dbReference type="ARBA" id="ARBA00072072"/>
    </source>
</evidence>
<keyword evidence="6" id="KW-0479">Metal-binding</keyword>
<dbReference type="InterPro" id="IPR042097">
    <property type="entry name" value="Aminopeptidase_N-like_N_sf"/>
</dbReference>
<dbReference type="Gene3D" id="1.10.390.10">
    <property type="entry name" value="Neutral Protease Domain 2"/>
    <property type="match status" value="1"/>
</dbReference>
<organism evidence="14 15">
    <name type="scientific">Podarcis lilfordi</name>
    <name type="common">Lilford's wall lizard</name>
    <dbReference type="NCBI Taxonomy" id="74358"/>
    <lineage>
        <taxon>Eukaryota</taxon>
        <taxon>Metazoa</taxon>
        <taxon>Chordata</taxon>
        <taxon>Craniata</taxon>
        <taxon>Vertebrata</taxon>
        <taxon>Euteleostomi</taxon>
        <taxon>Lepidosauria</taxon>
        <taxon>Squamata</taxon>
        <taxon>Bifurcata</taxon>
        <taxon>Unidentata</taxon>
        <taxon>Episquamata</taxon>
        <taxon>Laterata</taxon>
        <taxon>Lacertibaenia</taxon>
        <taxon>Lacertidae</taxon>
        <taxon>Podarcis</taxon>
    </lineage>
</organism>
<name>A0AA35L0A5_9SAUR</name>
<dbReference type="InterPro" id="IPR014782">
    <property type="entry name" value="Peptidase_M1_dom"/>
</dbReference>
<dbReference type="InterPro" id="IPR016024">
    <property type="entry name" value="ARM-type_fold"/>
</dbReference>
<dbReference type="AlphaFoldDB" id="A0AA35L0A5"/>
<sequence length="800" mass="89443">MKMELDITKDDLPLMANTSHMLVRHYVLDLNVDLKSHVIDGTIVLFFDTDSSCRKGDSEQVEEACHSQSDGTCCIQAPEACYVPVPNASACSTKSGCNDFAVCGKGENDTSDKNGSHGNKELASGISSSKNCCDIEIHGSEDFLLVLDCCDLSVLKVEEVDVAVVPGIDKFTSSAKLMDASKDPRDLRNQIVHELVTLPADHWKEQLQFYRLCSQAPACGELLFVTGTWSLEIRKAGVQLPKDFPHAIRIYYKTKPEGKSLSWTTDQCDRPCVYTAGSPINNRALFPCQEPPVAMSTWQATVRADACFVVLMSGENVAEPTESEEGVLNWFYYVTMPMPASTFTIAAGCWAEVKRKTCATDVQRNDGLFPLLSKADVRLLEQTCGHLPYPCRFQDPAATSQVVIPHRVFAPQCLKKSCEEVLLQLIPQCLSAAYDLLGTHPFPRLDVLIVPPNFSSLGMASPHIIFMSQSTLSGGSHLCGTRLCHEIAHAWFGLAIGARDWTEEWLSEGFATHLEDAFWSAAQQLSSDEAKEQQDLKAVLRWQRLRDEVQNSEGDLQVLRPKKENTGKASESGAAVIKHGLNAEKVFMQVHYLKGYFLLRSFAGKAGEAAYFAFLKKFVRAFHGQLILSQDFLHLLLSDIPQLKRYGLSVENIFQKWLDCTGIPKPLLEESQAWQDCRLAQQVNEELSPDQLVLLLECLLEKKTLCSKTLECLQKTYHLREQDAEVRHRWCELVIKHKYTAGYVDIEKFLKEDQAMGVYLYGELMVNEDAKQQEIARKSFATTRDQMDASSAKVVAEMLF</sequence>
<keyword evidence="9" id="KW-0482">Metalloprotease</keyword>
<keyword evidence="15" id="KW-1185">Reference proteome</keyword>
<dbReference type="Pfam" id="PF01433">
    <property type="entry name" value="Peptidase_M1"/>
    <property type="match status" value="1"/>
</dbReference>
<feature type="domain" description="Peptidase M1 leukotriene A4 hydrolase/aminopeptidase C-terminal" evidence="13">
    <location>
        <begin position="662"/>
        <end position="799"/>
    </location>
</feature>
<dbReference type="InterPro" id="IPR038502">
    <property type="entry name" value="M1_LTA-4_hydro/amino_C_sf"/>
</dbReference>
<dbReference type="PANTHER" id="PTHR46627">
    <property type="entry name" value="AMINOPEPTIDASE O"/>
    <property type="match status" value="1"/>
</dbReference>
<dbReference type="Proteomes" id="UP001178461">
    <property type="component" value="Chromosome 11"/>
</dbReference>
<accession>A0AA35L0A5</accession>
<evidence type="ECO:0000256" key="5">
    <source>
        <dbReference type="ARBA" id="ARBA00022670"/>
    </source>
</evidence>
<evidence type="ECO:0000313" key="14">
    <source>
        <dbReference type="EMBL" id="CAI5786961.1"/>
    </source>
</evidence>
<gene>
    <name evidence="14" type="ORF">PODLI_1B042577</name>
</gene>
<evidence type="ECO:0000256" key="8">
    <source>
        <dbReference type="ARBA" id="ARBA00022833"/>
    </source>
</evidence>
<dbReference type="InterPro" id="IPR033577">
    <property type="entry name" value="AOPep"/>
</dbReference>
<evidence type="ECO:0000313" key="15">
    <source>
        <dbReference type="Proteomes" id="UP001178461"/>
    </source>
</evidence>
<dbReference type="SUPFAM" id="SSF63737">
    <property type="entry name" value="Leukotriene A4 hydrolase N-terminal domain"/>
    <property type="match status" value="1"/>
</dbReference>
<evidence type="ECO:0000256" key="10">
    <source>
        <dbReference type="ARBA" id="ARBA00023242"/>
    </source>
</evidence>
<dbReference type="Gene3D" id="3.30.2010.30">
    <property type="match status" value="1"/>
</dbReference>
<dbReference type="Pfam" id="PF09127">
    <property type="entry name" value="Leuk-A4-hydro_C"/>
    <property type="match status" value="1"/>
</dbReference>
<comment type="function">
    <text evidence="11">Aminopeptidase which catalyzes the hydrolysis of amino acid residues from the N-terminus of peptide or protein substrates.</text>
</comment>
<comment type="cofactor">
    <cofactor evidence="1">
        <name>Zn(2+)</name>
        <dbReference type="ChEBI" id="CHEBI:29105"/>
    </cofactor>
</comment>
<dbReference type="GO" id="GO:0008270">
    <property type="term" value="F:zinc ion binding"/>
    <property type="evidence" value="ECO:0007669"/>
    <property type="project" value="InterPro"/>
</dbReference>
<reference evidence="14" key="1">
    <citation type="submission" date="2022-12" db="EMBL/GenBank/DDBJ databases">
        <authorList>
            <person name="Alioto T."/>
            <person name="Alioto T."/>
            <person name="Gomez Garrido J."/>
        </authorList>
    </citation>
    <scope>NUCLEOTIDE SEQUENCE</scope>
</reference>
<comment type="similarity">
    <text evidence="3">Belongs to the peptidase M1 family.</text>
</comment>
<evidence type="ECO:0000256" key="3">
    <source>
        <dbReference type="ARBA" id="ARBA00010136"/>
    </source>
</evidence>
<evidence type="ECO:0000256" key="9">
    <source>
        <dbReference type="ARBA" id="ARBA00023049"/>
    </source>
</evidence>
<keyword evidence="8" id="KW-0862">Zinc</keyword>